<dbReference type="PANTHER" id="PTHR18853">
    <property type="entry name" value="FORKHEAD-ASSOCIATED DOMAIN-CONTAINING PROTEIN 1-RELATED"/>
    <property type="match status" value="1"/>
</dbReference>
<evidence type="ECO:0000313" key="2">
    <source>
        <dbReference type="EMBL" id="CEK57798.1"/>
    </source>
</evidence>
<organism evidence="2">
    <name type="scientific">Arion vulgaris</name>
    <dbReference type="NCBI Taxonomy" id="1028688"/>
    <lineage>
        <taxon>Eukaryota</taxon>
        <taxon>Metazoa</taxon>
        <taxon>Spiralia</taxon>
        <taxon>Lophotrochozoa</taxon>
        <taxon>Mollusca</taxon>
        <taxon>Gastropoda</taxon>
        <taxon>Heterobranchia</taxon>
        <taxon>Euthyneura</taxon>
        <taxon>Panpulmonata</taxon>
        <taxon>Eupulmonata</taxon>
        <taxon>Stylommatophora</taxon>
        <taxon>Helicina</taxon>
        <taxon>Arionoidea</taxon>
        <taxon>Arionidae</taxon>
        <taxon>Arion</taxon>
    </lineage>
</organism>
<name>A0A0B6YNI0_9EUPU</name>
<feature type="non-terminal residue" evidence="2">
    <location>
        <position position="1"/>
    </location>
</feature>
<reference evidence="2" key="1">
    <citation type="submission" date="2014-12" db="EMBL/GenBank/DDBJ databases">
        <title>Insight into the proteome of Arion vulgaris.</title>
        <authorList>
            <person name="Aradska J."/>
            <person name="Bulat T."/>
            <person name="Smidak R."/>
            <person name="Sarate P."/>
            <person name="Gangsoo J."/>
            <person name="Sialana F."/>
            <person name="Bilban M."/>
            <person name="Lubec G."/>
        </authorList>
    </citation>
    <scope>NUCLEOTIDE SEQUENCE</scope>
    <source>
        <tissue evidence="2">Skin</tissue>
    </source>
</reference>
<protein>
    <submittedName>
        <fullName evidence="2">Uncharacterized protein</fullName>
    </submittedName>
</protein>
<feature type="non-terminal residue" evidence="2">
    <location>
        <position position="180"/>
    </location>
</feature>
<gene>
    <name evidence="2" type="primary">ORF31098</name>
</gene>
<accession>A0A0B6YNI0</accession>
<feature type="coiled-coil region" evidence="1">
    <location>
        <begin position="87"/>
        <end position="165"/>
    </location>
</feature>
<sequence length="180" mass="20745">YILGGEIDMSARLLHLETEVSVKKEEIAALKTQLDKLQDNKTNSPLLLRQELGDRVKEVSQLRTDLDRVKKDKGIISGLVTQMQRDMSNKDSTISRLSREIEVLKKEVREMDIQLSIIKNPKEVAKTTEENNAREKELITLKQKLKTAENKLQEQLKTVTDVRLELDKTKSQVLSEREIH</sequence>
<proteinExistence type="predicted"/>
<dbReference type="InterPro" id="IPR052642">
    <property type="entry name" value="CC-FHA_domain"/>
</dbReference>
<keyword evidence="1" id="KW-0175">Coiled coil</keyword>
<dbReference type="EMBL" id="HACG01010933">
    <property type="protein sequence ID" value="CEK57798.1"/>
    <property type="molecule type" value="Transcribed_RNA"/>
</dbReference>
<dbReference type="PANTHER" id="PTHR18853:SF10">
    <property type="entry name" value="FHA DOMAIN-CONTAINING PROTEIN"/>
    <property type="match status" value="1"/>
</dbReference>
<feature type="coiled-coil region" evidence="1">
    <location>
        <begin position="13"/>
        <end position="40"/>
    </location>
</feature>
<dbReference type="Gene3D" id="1.10.287.1490">
    <property type="match status" value="1"/>
</dbReference>
<dbReference type="AlphaFoldDB" id="A0A0B6YNI0"/>
<evidence type="ECO:0000256" key="1">
    <source>
        <dbReference type="SAM" id="Coils"/>
    </source>
</evidence>